<accession>A0ABP0INV6</accession>
<dbReference type="EC" id="3.4.19.12" evidence="2"/>
<dbReference type="PANTHER" id="PTHR13367:SF33">
    <property type="entry name" value="P-LOOP CONTAINING NUCLEOSIDE TRIPHOSPHATE HYDROLASE PROTEIN"/>
    <property type="match status" value="1"/>
</dbReference>
<gene>
    <name evidence="7" type="ORF">CCMP2556_LOCUS7390</name>
</gene>
<sequence length="282" mass="30811">MGFGCWAFERISGTADNRQLLPLGVQQYEDDMVKHTDGRALRSLCDPEMGGPSPVKMIEHKEPLQILEEILIAQSEVHVSVLIDCGALLTGMSNRQVAEAVLKLSPHRFRTAIYFDDENQIVVLDSDGKDTPLAKSPLQPAHECFTYLDDKHKRGTDLRFAPAAVGAVTVCKKTTKDRLVQACMRVCFLGLGQKVMLFVDSEAGAKCGFSSCFCHSSDSRGVEVCYCSLGIAGFSLCNTSALLGTCPGGFRPECRRLANKALQRAREFSVDFVLPVTGCLPQ</sequence>
<keyword evidence="6" id="KW-0788">Thiol protease</keyword>
<dbReference type="PANTHER" id="PTHR13367">
    <property type="entry name" value="UBIQUITIN THIOESTERASE"/>
    <property type="match status" value="1"/>
</dbReference>
<evidence type="ECO:0000256" key="6">
    <source>
        <dbReference type="ARBA" id="ARBA00022807"/>
    </source>
</evidence>
<dbReference type="Proteomes" id="UP001642484">
    <property type="component" value="Unassembled WGS sequence"/>
</dbReference>
<proteinExistence type="predicted"/>
<protein>
    <recommendedName>
        <fullName evidence="2">ubiquitinyl hydrolase 1</fullName>
        <ecNumber evidence="2">3.4.19.12</ecNumber>
    </recommendedName>
</protein>
<reference evidence="7 8" key="1">
    <citation type="submission" date="2024-02" db="EMBL/GenBank/DDBJ databases">
        <authorList>
            <person name="Chen Y."/>
            <person name="Shah S."/>
            <person name="Dougan E. K."/>
            <person name="Thang M."/>
            <person name="Chan C."/>
        </authorList>
    </citation>
    <scope>NUCLEOTIDE SEQUENCE [LARGE SCALE GENOMIC DNA]</scope>
</reference>
<keyword evidence="4" id="KW-0833">Ubl conjugation pathway</keyword>
<comment type="catalytic activity">
    <reaction evidence="1">
        <text>Thiol-dependent hydrolysis of ester, thioester, amide, peptide and isopeptide bonds formed by the C-terminal Gly of ubiquitin (a 76-residue protein attached to proteins as an intracellular targeting signal).</text>
        <dbReference type="EC" id="3.4.19.12"/>
    </reaction>
</comment>
<evidence type="ECO:0000313" key="7">
    <source>
        <dbReference type="EMBL" id="CAK9003727.1"/>
    </source>
</evidence>
<evidence type="ECO:0000256" key="3">
    <source>
        <dbReference type="ARBA" id="ARBA00022670"/>
    </source>
</evidence>
<comment type="caution">
    <text evidence="7">The sequence shown here is derived from an EMBL/GenBank/DDBJ whole genome shotgun (WGS) entry which is preliminary data.</text>
</comment>
<evidence type="ECO:0000256" key="1">
    <source>
        <dbReference type="ARBA" id="ARBA00000707"/>
    </source>
</evidence>
<evidence type="ECO:0000256" key="4">
    <source>
        <dbReference type="ARBA" id="ARBA00022786"/>
    </source>
</evidence>
<dbReference type="EMBL" id="CAXAMN010003280">
    <property type="protein sequence ID" value="CAK9003727.1"/>
    <property type="molecule type" value="Genomic_DNA"/>
</dbReference>
<evidence type="ECO:0000313" key="8">
    <source>
        <dbReference type="Proteomes" id="UP001642484"/>
    </source>
</evidence>
<evidence type="ECO:0000256" key="5">
    <source>
        <dbReference type="ARBA" id="ARBA00022801"/>
    </source>
</evidence>
<dbReference type="InterPro" id="IPR051346">
    <property type="entry name" value="OTU_Deubiquitinase"/>
</dbReference>
<evidence type="ECO:0000256" key="2">
    <source>
        <dbReference type="ARBA" id="ARBA00012759"/>
    </source>
</evidence>
<organism evidence="7 8">
    <name type="scientific">Durusdinium trenchii</name>
    <dbReference type="NCBI Taxonomy" id="1381693"/>
    <lineage>
        <taxon>Eukaryota</taxon>
        <taxon>Sar</taxon>
        <taxon>Alveolata</taxon>
        <taxon>Dinophyceae</taxon>
        <taxon>Suessiales</taxon>
        <taxon>Symbiodiniaceae</taxon>
        <taxon>Durusdinium</taxon>
    </lineage>
</organism>
<name>A0ABP0INV6_9DINO</name>
<keyword evidence="3" id="KW-0645">Protease</keyword>
<keyword evidence="8" id="KW-1185">Reference proteome</keyword>
<keyword evidence="5" id="KW-0378">Hydrolase</keyword>